<evidence type="ECO:0000313" key="7">
    <source>
        <dbReference type="EMBL" id="AWK89459.1"/>
    </source>
</evidence>
<dbReference type="Gene3D" id="3.20.20.370">
    <property type="entry name" value="Glycoside hydrolase/deacetylase"/>
    <property type="match status" value="1"/>
</dbReference>
<keyword evidence="5" id="KW-0732">Signal</keyword>
<dbReference type="CDD" id="cd10917">
    <property type="entry name" value="CE4_NodB_like_6s_7s"/>
    <property type="match status" value="1"/>
</dbReference>
<dbReference type="InterPro" id="IPR050248">
    <property type="entry name" value="Polysacc_deacetylase_ArnD"/>
</dbReference>
<geneLocation type="plasmid" evidence="7 8">
    <name>unnamed2</name>
</geneLocation>
<dbReference type="PROSITE" id="PS51677">
    <property type="entry name" value="NODB"/>
    <property type="match status" value="1"/>
</dbReference>
<evidence type="ECO:0000256" key="3">
    <source>
        <dbReference type="ARBA" id="ARBA00020071"/>
    </source>
</evidence>
<name>A0A2S2CYB1_9PROT</name>
<keyword evidence="7" id="KW-0614">Plasmid</keyword>
<dbReference type="AlphaFoldDB" id="A0A2S2CYB1"/>
<evidence type="ECO:0000259" key="6">
    <source>
        <dbReference type="PROSITE" id="PS51677"/>
    </source>
</evidence>
<evidence type="ECO:0000256" key="1">
    <source>
        <dbReference type="ARBA" id="ARBA00003236"/>
    </source>
</evidence>
<feature type="domain" description="NodB homology" evidence="6">
    <location>
        <begin position="78"/>
        <end position="253"/>
    </location>
</feature>
<dbReference type="InterPro" id="IPR002509">
    <property type="entry name" value="NODB_dom"/>
</dbReference>
<dbReference type="GO" id="GO:0016810">
    <property type="term" value="F:hydrolase activity, acting on carbon-nitrogen (but not peptide) bonds"/>
    <property type="evidence" value="ECO:0007669"/>
    <property type="project" value="InterPro"/>
</dbReference>
<protein>
    <recommendedName>
        <fullName evidence="3">Chitooligosaccharide deacetylase</fullName>
    </recommendedName>
    <alternativeName>
        <fullName evidence="4">Nodulation protein B</fullName>
    </alternativeName>
</protein>
<organism evidence="7 8">
    <name type="scientific">Azospirillum thermophilum</name>
    <dbReference type="NCBI Taxonomy" id="2202148"/>
    <lineage>
        <taxon>Bacteria</taxon>
        <taxon>Pseudomonadati</taxon>
        <taxon>Pseudomonadota</taxon>
        <taxon>Alphaproteobacteria</taxon>
        <taxon>Rhodospirillales</taxon>
        <taxon>Azospirillaceae</taxon>
        <taxon>Azospirillum</taxon>
    </lineage>
</organism>
<evidence type="ECO:0000256" key="5">
    <source>
        <dbReference type="SAM" id="SignalP"/>
    </source>
</evidence>
<dbReference type="EMBL" id="CP029357">
    <property type="protein sequence ID" value="AWK89459.1"/>
    <property type="molecule type" value="Genomic_DNA"/>
</dbReference>
<evidence type="ECO:0000256" key="4">
    <source>
        <dbReference type="ARBA" id="ARBA00032976"/>
    </source>
</evidence>
<comment type="similarity">
    <text evidence="2">Belongs to the polysaccharide deacetylase family.</text>
</comment>
<accession>A0A2S2CYB1</accession>
<gene>
    <name evidence="7" type="ORF">DEW08_25890</name>
</gene>
<dbReference type="OrthoDB" id="5291101at2"/>
<dbReference type="Pfam" id="PF01522">
    <property type="entry name" value="Polysacc_deac_1"/>
    <property type="match status" value="1"/>
</dbReference>
<feature type="signal peptide" evidence="5">
    <location>
        <begin position="1"/>
        <end position="38"/>
    </location>
</feature>
<proteinExistence type="inferred from homology"/>
<dbReference type="PANTHER" id="PTHR10587">
    <property type="entry name" value="GLYCOSYL TRANSFERASE-RELATED"/>
    <property type="match status" value="1"/>
</dbReference>
<dbReference type="Proteomes" id="UP000245629">
    <property type="component" value="Plasmid unnamed2"/>
</dbReference>
<keyword evidence="8" id="KW-1185">Reference proteome</keyword>
<dbReference type="InterPro" id="IPR011330">
    <property type="entry name" value="Glyco_hydro/deAcase_b/a-brl"/>
</dbReference>
<dbReference type="SUPFAM" id="SSF88713">
    <property type="entry name" value="Glycoside hydrolase/deacetylase"/>
    <property type="match status" value="1"/>
</dbReference>
<evidence type="ECO:0000256" key="2">
    <source>
        <dbReference type="ARBA" id="ARBA00010973"/>
    </source>
</evidence>
<comment type="function">
    <text evidence="1">Is involved in generating a small heat-stable compound (Nod), an acylated oligomer of N-acetylglucosamine, that stimulates mitosis in various plant protoplasts.</text>
</comment>
<sequence>MRGPDRHAIRRHAIRRRALFGLPLAVAALHPAVGPALAAGKPRSHAATYGYAPFATEHLIPGADLDLSTVDPDHPAARVIALTIDDGPDPQDLRILEVLRRHGAGATFFFIGRKLDRQHDLTTQVAASGHEIGSHSWEHPMMTDLPPAGQLRSLDATNAAFGRIGLRPAWFRPPYGDFDAAVEAAARARGLQTVLWTVDSQDWKGTDAATIGRRVVDRLHPGAVVLMHSTKPASLQALPDILAAGASRGYRFVTLSAWREAMRQAVTVPMALHLGEPGRPAAPR</sequence>
<dbReference type="RefSeq" id="WP_109332770.1">
    <property type="nucleotide sequence ID" value="NZ_CP029357.1"/>
</dbReference>
<reference evidence="8" key="1">
    <citation type="submission" date="2018-05" db="EMBL/GenBank/DDBJ databases">
        <title>Azospirillum thermophila sp. nov., a novel isolated from hot spring.</title>
        <authorList>
            <person name="Zhao Z."/>
        </authorList>
    </citation>
    <scope>NUCLEOTIDE SEQUENCE [LARGE SCALE GENOMIC DNA]</scope>
    <source>
        <strain evidence="8">CFH 70021</strain>
        <plasmid evidence="8">unnamed2</plasmid>
    </source>
</reference>
<dbReference type="GO" id="GO:0005975">
    <property type="term" value="P:carbohydrate metabolic process"/>
    <property type="evidence" value="ECO:0007669"/>
    <property type="project" value="InterPro"/>
</dbReference>
<dbReference type="KEGG" id="azz:DEW08_25890"/>
<feature type="chain" id="PRO_5015448819" description="Chitooligosaccharide deacetylase" evidence="5">
    <location>
        <begin position="39"/>
        <end position="284"/>
    </location>
</feature>
<evidence type="ECO:0000313" key="8">
    <source>
        <dbReference type="Proteomes" id="UP000245629"/>
    </source>
</evidence>